<dbReference type="AlphaFoldDB" id="A0A1D8U1H6"/>
<feature type="compositionally biased region" description="Polar residues" evidence="1">
    <location>
        <begin position="574"/>
        <end position="592"/>
    </location>
</feature>
<keyword evidence="2" id="KW-1133">Transmembrane helix</keyword>
<dbReference type="RefSeq" id="WP_070396044.1">
    <property type="nucleotide sequence ID" value="NZ_CP017599.1"/>
</dbReference>
<evidence type="ECO:0000256" key="1">
    <source>
        <dbReference type="SAM" id="MobiDB-lite"/>
    </source>
</evidence>
<proteinExistence type="predicted"/>
<dbReference type="SUPFAM" id="SSF141571">
    <property type="entry name" value="Pentapeptide repeat-like"/>
    <property type="match status" value="1"/>
</dbReference>
<dbReference type="Pfam" id="PF00805">
    <property type="entry name" value="Pentapeptide"/>
    <property type="match status" value="3"/>
</dbReference>
<feature type="transmembrane region" description="Helical" evidence="2">
    <location>
        <begin position="131"/>
        <end position="152"/>
    </location>
</feature>
<name>A0A1D8U1H6_9CYAN</name>
<organism evidence="3 4">
    <name type="scientific">Moorena producens PAL-8-15-08-1</name>
    <dbReference type="NCBI Taxonomy" id="1458985"/>
    <lineage>
        <taxon>Bacteria</taxon>
        <taxon>Bacillati</taxon>
        <taxon>Cyanobacteriota</taxon>
        <taxon>Cyanophyceae</taxon>
        <taxon>Coleofasciculales</taxon>
        <taxon>Coleofasciculaceae</taxon>
        <taxon>Moorena</taxon>
    </lineage>
</organism>
<evidence type="ECO:0000256" key="2">
    <source>
        <dbReference type="SAM" id="Phobius"/>
    </source>
</evidence>
<dbReference type="Gene3D" id="2.160.20.80">
    <property type="entry name" value="E3 ubiquitin-protein ligase SopA"/>
    <property type="match status" value="3"/>
</dbReference>
<accession>A0A1D8U1H6</accession>
<dbReference type="KEGG" id="mpro:BJP34_33385"/>
<dbReference type="InterPro" id="IPR051082">
    <property type="entry name" value="Pentapeptide-BTB/POZ_domain"/>
</dbReference>
<feature type="transmembrane region" description="Helical" evidence="2">
    <location>
        <begin position="164"/>
        <end position="186"/>
    </location>
</feature>
<dbReference type="STRING" id="1458985.BJP34_33385"/>
<dbReference type="InterPro" id="IPR001646">
    <property type="entry name" value="5peptide_repeat"/>
</dbReference>
<sequence>MKAKDVLEKYAAGERDFRRENLRGQSFQGQDLSGADFSEADIRGTNFKNAILRDTRFCKAKAGLQKRWVIVLLLLSWITSGVSGFTSLSGRFLVAHIFTFQGVVEQVFAWIALVVIVVLFTVTLRQSIEKAGTLAIGIAGVGALVLAVAGTVSGAGTGARTGDLAGVAGFVGIVGAGAGAGAAAVVVGFTQALGVACAGAVGGVFAFAFAGAVAFTVAGTVAFAFSGAFAGELAGVITIVLALLGTYLGWRVLTGDLKDAWIRSIAIAFAATGGTSFYKADLTNADFTRATLKSTDLREANLTHTCWQNTIKLDRTRPGKTILADRAVRDLLVSGNGYNKSYVKGNLRGANLRGANLNKANLKLADISEATLEDANLEWANLTEAQAVGTDFTNAYFTGACLEAWNIDSTTRLTDVDCQYVFLLENPNAMGSRERRPHDSNRVFQAGDFEKLYQQVMNTVQILLRNGVNPEAFRQAFQELIGKNPEITGDSIQGIERKGNDILLTLEVPESTDKGKVEREFLAVYEARLQAAKQTALLEAERSHLKDVKEIVRAAFTTNQLSNPTINLTNTVQADNDMSDNSQSFDIDQGQANNPNNNSNLVNNSTIGGGIAGRDNKGDVIHHHAPDKNLAEAAAEIQQLLNQLSQTNSASTEIEKLTVVARAAEEIKNNPTLKAKVVNAIKAGGVEAFKEAIDHPLVNILMATIEGWTEV</sequence>
<feature type="region of interest" description="Disordered" evidence="1">
    <location>
        <begin position="574"/>
        <end position="609"/>
    </location>
</feature>
<keyword evidence="2" id="KW-0812">Transmembrane</keyword>
<dbReference type="OrthoDB" id="528457at2"/>
<reference evidence="4" key="1">
    <citation type="submission" date="2016-10" db="EMBL/GenBank/DDBJ databases">
        <title>Comparative genomics uncovers the prolific and rare metabolic potential of the cyanobacterial genus Moorea.</title>
        <authorList>
            <person name="Leao T."/>
            <person name="Castelao G."/>
            <person name="Korobeynikov A."/>
            <person name="Monroe E.A."/>
            <person name="Podell S."/>
            <person name="Glukhov E."/>
            <person name="Allen E."/>
            <person name="Gerwick W.H."/>
            <person name="Gerwick L."/>
        </authorList>
    </citation>
    <scope>NUCLEOTIDE SEQUENCE [LARGE SCALE GENOMIC DNA]</scope>
    <source>
        <strain evidence="4">PAL-8-15-08-1</strain>
    </source>
</reference>
<dbReference type="Proteomes" id="UP000177870">
    <property type="component" value="Chromosome"/>
</dbReference>
<dbReference type="PANTHER" id="PTHR14136">
    <property type="entry name" value="BTB_POZ DOMAIN-CONTAINING PROTEIN KCTD9"/>
    <property type="match status" value="1"/>
</dbReference>
<dbReference type="PANTHER" id="PTHR14136:SF17">
    <property type="entry name" value="BTB_POZ DOMAIN-CONTAINING PROTEIN KCTD9"/>
    <property type="match status" value="1"/>
</dbReference>
<feature type="transmembrane region" description="Helical" evidence="2">
    <location>
        <begin position="107"/>
        <end position="124"/>
    </location>
</feature>
<feature type="transmembrane region" description="Helical" evidence="2">
    <location>
        <begin position="68"/>
        <end position="87"/>
    </location>
</feature>
<protein>
    <recommendedName>
        <fullName evidence="5">Low-complexity protein</fullName>
    </recommendedName>
</protein>
<feature type="transmembrane region" description="Helical" evidence="2">
    <location>
        <begin position="193"/>
        <end position="215"/>
    </location>
</feature>
<feature type="compositionally biased region" description="Low complexity" evidence="1">
    <location>
        <begin position="593"/>
        <end position="604"/>
    </location>
</feature>
<keyword evidence="2" id="KW-0472">Membrane</keyword>
<dbReference type="EMBL" id="CP017599">
    <property type="protein sequence ID" value="AOX03673.1"/>
    <property type="molecule type" value="Genomic_DNA"/>
</dbReference>
<feature type="transmembrane region" description="Helical" evidence="2">
    <location>
        <begin position="260"/>
        <end position="278"/>
    </location>
</feature>
<evidence type="ECO:0008006" key="5">
    <source>
        <dbReference type="Google" id="ProtNLM"/>
    </source>
</evidence>
<evidence type="ECO:0000313" key="3">
    <source>
        <dbReference type="EMBL" id="AOX03673.1"/>
    </source>
</evidence>
<feature type="transmembrane region" description="Helical" evidence="2">
    <location>
        <begin position="221"/>
        <end position="248"/>
    </location>
</feature>
<evidence type="ECO:0000313" key="4">
    <source>
        <dbReference type="Proteomes" id="UP000177870"/>
    </source>
</evidence>
<gene>
    <name evidence="3" type="ORF">BJP34_33385</name>
</gene>